<dbReference type="Proteomes" id="UP000076858">
    <property type="component" value="Unassembled WGS sequence"/>
</dbReference>
<dbReference type="AlphaFoldDB" id="A0A164GAI4"/>
<gene>
    <name evidence="1" type="ORF">APZ42_005725</name>
</gene>
<name>A0A164GAI4_9CRUS</name>
<reference evidence="1 2" key="1">
    <citation type="submission" date="2016-03" db="EMBL/GenBank/DDBJ databases">
        <title>EvidentialGene: Evidence-directed Construction of Genes on Genomes.</title>
        <authorList>
            <person name="Gilbert D.G."/>
            <person name="Choi J.-H."/>
            <person name="Mockaitis K."/>
            <person name="Colbourne J."/>
            <person name="Pfrender M."/>
        </authorList>
    </citation>
    <scope>NUCLEOTIDE SEQUENCE [LARGE SCALE GENOMIC DNA]</scope>
    <source>
        <strain evidence="1 2">Xinb3</strain>
        <tissue evidence="1">Complete organism</tissue>
    </source>
</reference>
<proteinExistence type="predicted"/>
<organism evidence="1 2">
    <name type="scientific">Daphnia magna</name>
    <dbReference type="NCBI Taxonomy" id="35525"/>
    <lineage>
        <taxon>Eukaryota</taxon>
        <taxon>Metazoa</taxon>
        <taxon>Ecdysozoa</taxon>
        <taxon>Arthropoda</taxon>
        <taxon>Crustacea</taxon>
        <taxon>Branchiopoda</taxon>
        <taxon>Diplostraca</taxon>
        <taxon>Cladocera</taxon>
        <taxon>Anomopoda</taxon>
        <taxon>Daphniidae</taxon>
        <taxon>Daphnia</taxon>
    </lineage>
</organism>
<protein>
    <submittedName>
        <fullName evidence="1">Uncharacterized protein</fullName>
    </submittedName>
</protein>
<dbReference type="EMBL" id="LRGB01016053">
    <property type="protein sequence ID" value="KZR98727.1"/>
    <property type="molecule type" value="Genomic_DNA"/>
</dbReference>
<feature type="non-terminal residue" evidence="1">
    <location>
        <position position="113"/>
    </location>
</feature>
<keyword evidence="2" id="KW-1185">Reference proteome</keyword>
<sequence length="113" mass="13069">MYTESVFPEGQTVSEILWRIGDQAVPYGELPERNQSYRSLVASLWQFCLFCIFPLRKGLPFCEKPYTIKRGFQGGDFSPVASAFWLQMSLRLMNTNTPAREALFGWKTFSQQK</sequence>
<comment type="caution">
    <text evidence="1">The sequence shown here is derived from an EMBL/GenBank/DDBJ whole genome shotgun (WGS) entry which is preliminary data.</text>
</comment>
<evidence type="ECO:0000313" key="1">
    <source>
        <dbReference type="EMBL" id="KZR98727.1"/>
    </source>
</evidence>
<accession>A0A164GAI4</accession>
<evidence type="ECO:0000313" key="2">
    <source>
        <dbReference type="Proteomes" id="UP000076858"/>
    </source>
</evidence>